<organism evidence="1">
    <name type="scientific">Zea mays</name>
    <name type="common">Maize</name>
    <dbReference type="NCBI Taxonomy" id="4577"/>
    <lineage>
        <taxon>Eukaryota</taxon>
        <taxon>Viridiplantae</taxon>
        <taxon>Streptophyta</taxon>
        <taxon>Embryophyta</taxon>
        <taxon>Tracheophyta</taxon>
        <taxon>Spermatophyta</taxon>
        <taxon>Magnoliopsida</taxon>
        <taxon>Liliopsida</taxon>
        <taxon>Poales</taxon>
        <taxon>Poaceae</taxon>
        <taxon>PACMAD clade</taxon>
        <taxon>Panicoideae</taxon>
        <taxon>Andropogonodae</taxon>
        <taxon>Andropogoneae</taxon>
        <taxon>Tripsacinae</taxon>
        <taxon>Zea</taxon>
    </lineage>
</organism>
<dbReference type="EMBL" id="NCVQ01000006">
    <property type="protein sequence ID" value="PWZ21792.1"/>
    <property type="molecule type" value="Genomic_DNA"/>
</dbReference>
<evidence type="ECO:0000313" key="1">
    <source>
        <dbReference type="EMBL" id="PWZ21792.1"/>
    </source>
</evidence>
<name>A0A3L6EL22_MAIZE</name>
<protein>
    <submittedName>
        <fullName evidence="1">Uncharacterized protein</fullName>
    </submittedName>
</protein>
<gene>
    <name evidence="1" type="ORF">Zm00014a_028134</name>
</gene>
<accession>A0A3L6EL22</accession>
<sequence>SLSLASEKSEIDKTTIFGCLIREIVGHFFTEVSIPINMDAYKEALVVALINHLDMFFHSF</sequence>
<reference evidence="1" key="1">
    <citation type="journal article" date="2018" name="Nat. Genet.">
        <title>Extensive intraspecific gene order and gene structural variations between Mo17 and other maize genomes.</title>
        <authorList>
            <person name="Sun S."/>
            <person name="Zhou Y."/>
            <person name="Chen J."/>
            <person name="Shi J."/>
            <person name="Zhao H."/>
            <person name="Zhao H."/>
            <person name="Song W."/>
            <person name="Zhang M."/>
            <person name="Cui Y."/>
            <person name="Dong X."/>
            <person name="Liu H."/>
            <person name="Ma X."/>
            <person name="Jiao Y."/>
            <person name="Wang B."/>
            <person name="Wei X."/>
            <person name="Stein J.C."/>
            <person name="Glaubitz J.C."/>
            <person name="Lu F."/>
            <person name="Yu G."/>
            <person name="Liang C."/>
            <person name="Fengler K."/>
            <person name="Li B."/>
            <person name="Rafalski A."/>
            <person name="Schnable P.S."/>
            <person name="Ware D.H."/>
            <person name="Buckler E.S."/>
            <person name="Lai J."/>
        </authorList>
    </citation>
    <scope>NUCLEOTIDE SEQUENCE [LARGE SCALE GENOMIC DNA]</scope>
    <source>
        <tissue evidence="1">Seedling</tissue>
    </source>
</reference>
<feature type="non-terminal residue" evidence="1">
    <location>
        <position position="1"/>
    </location>
</feature>
<dbReference type="Proteomes" id="UP000251960">
    <property type="component" value="Chromosome 5"/>
</dbReference>
<comment type="caution">
    <text evidence="1">The sequence shown here is derived from an EMBL/GenBank/DDBJ whole genome shotgun (WGS) entry which is preliminary data.</text>
</comment>
<proteinExistence type="predicted"/>
<dbReference type="AlphaFoldDB" id="A0A3L6EL22"/>